<dbReference type="EMBL" id="JAVREQ010000019">
    <property type="protein sequence ID" value="MDT0381105.1"/>
    <property type="molecule type" value="Genomic_DNA"/>
</dbReference>
<feature type="transmembrane region" description="Helical" evidence="2">
    <location>
        <begin position="153"/>
        <end position="173"/>
    </location>
</feature>
<name>A0ABU2NVU0_9ACTN</name>
<feature type="region of interest" description="Disordered" evidence="1">
    <location>
        <begin position="433"/>
        <end position="453"/>
    </location>
</feature>
<feature type="transmembrane region" description="Helical" evidence="2">
    <location>
        <begin position="14"/>
        <end position="36"/>
    </location>
</feature>
<sequence>MTPRLAPATAQRRFVRVTFLFWFPIGLYIPSQVLLLTERGMGLEAVGALFAVHSFTVAALELPTGGLSDVLGRRGVLAAAGALLAGALTLLALGTGFSTFVAAMLLAGTARALASGPAEAWYVDTVQAHVSSDAGAGDLASELRVGLARGSTALALALAAGTSCGGAVPWLLGLGPDLGTRLVDLTGGAVIPLAVPMLLGAVVQVVYLLHVAFALPEPPRAPVTFGEVLRGVPVTVRRGLRLGVGDALVRRLLLSAGAAGAALVTVELLTPGRAAAVAGTPASGALLFAGLACAGFASTAAGSALAPRIAGMLGGSEVRAVRAGILTSAAGLLLLGATASWGGWTSPALAAVGYGLMYVGIGASGPNKNALLHRRVDSAGRATALSFQSLSLQGAGALAGPGAAELPRGPLPWVLAAGLLLVAAGLWTGRRVPVPPARPAPGSRDVSGRPTPR</sequence>
<feature type="transmembrane region" description="Helical" evidence="2">
    <location>
        <begin position="286"/>
        <end position="306"/>
    </location>
</feature>
<evidence type="ECO:0000256" key="2">
    <source>
        <dbReference type="SAM" id="Phobius"/>
    </source>
</evidence>
<dbReference type="PANTHER" id="PTHR23530">
    <property type="entry name" value="TRANSPORT PROTEIN-RELATED"/>
    <property type="match status" value="1"/>
</dbReference>
<dbReference type="Gene3D" id="1.20.1250.20">
    <property type="entry name" value="MFS general substrate transporter like domains"/>
    <property type="match status" value="1"/>
</dbReference>
<feature type="transmembrane region" description="Helical" evidence="2">
    <location>
        <begin position="80"/>
        <end position="107"/>
    </location>
</feature>
<evidence type="ECO:0000313" key="4">
    <source>
        <dbReference type="Proteomes" id="UP001183414"/>
    </source>
</evidence>
<dbReference type="RefSeq" id="WP_311674801.1">
    <property type="nucleotide sequence ID" value="NZ_JAVREQ010000019.1"/>
</dbReference>
<evidence type="ECO:0000313" key="3">
    <source>
        <dbReference type="EMBL" id="MDT0381105.1"/>
    </source>
</evidence>
<dbReference type="InterPro" id="IPR053160">
    <property type="entry name" value="MFS_DHA3_Transporter"/>
</dbReference>
<protein>
    <submittedName>
        <fullName evidence="3">MFS transporter</fullName>
    </submittedName>
</protein>
<dbReference type="InterPro" id="IPR036259">
    <property type="entry name" value="MFS_trans_sf"/>
</dbReference>
<keyword evidence="4" id="KW-1185">Reference proteome</keyword>
<feature type="transmembrane region" description="Helical" evidence="2">
    <location>
        <begin position="344"/>
        <end position="363"/>
    </location>
</feature>
<evidence type="ECO:0000256" key="1">
    <source>
        <dbReference type="SAM" id="MobiDB-lite"/>
    </source>
</evidence>
<reference evidence="4" key="1">
    <citation type="submission" date="2023-07" db="EMBL/GenBank/DDBJ databases">
        <title>30 novel species of actinomycetes from the DSMZ collection.</title>
        <authorList>
            <person name="Nouioui I."/>
        </authorList>
    </citation>
    <scope>NUCLEOTIDE SEQUENCE [LARGE SCALE GENOMIC DNA]</scope>
    <source>
        <strain evidence="4">DSM 42041</strain>
    </source>
</reference>
<feature type="transmembrane region" description="Helical" evidence="2">
    <location>
        <begin position="318"/>
        <end position="338"/>
    </location>
</feature>
<dbReference type="PANTHER" id="PTHR23530:SF1">
    <property type="entry name" value="PERMEASE, MAJOR FACILITATOR SUPERFAMILY-RELATED"/>
    <property type="match status" value="1"/>
</dbReference>
<organism evidence="3 4">
    <name type="scientific">Streptomyces hazeniae</name>
    <dbReference type="NCBI Taxonomy" id="3075538"/>
    <lineage>
        <taxon>Bacteria</taxon>
        <taxon>Bacillati</taxon>
        <taxon>Actinomycetota</taxon>
        <taxon>Actinomycetes</taxon>
        <taxon>Kitasatosporales</taxon>
        <taxon>Streptomycetaceae</taxon>
        <taxon>Streptomyces</taxon>
    </lineage>
</organism>
<dbReference type="SUPFAM" id="SSF103473">
    <property type="entry name" value="MFS general substrate transporter"/>
    <property type="match status" value="1"/>
</dbReference>
<proteinExistence type="predicted"/>
<keyword evidence="2" id="KW-1133">Transmembrane helix</keyword>
<keyword evidence="2" id="KW-0812">Transmembrane</keyword>
<keyword evidence="2" id="KW-0472">Membrane</keyword>
<dbReference type="Proteomes" id="UP001183414">
    <property type="component" value="Unassembled WGS sequence"/>
</dbReference>
<feature type="transmembrane region" description="Helical" evidence="2">
    <location>
        <begin position="193"/>
        <end position="215"/>
    </location>
</feature>
<feature type="transmembrane region" description="Helical" evidence="2">
    <location>
        <begin position="248"/>
        <end position="266"/>
    </location>
</feature>
<gene>
    <name evidence="3" type="ORF">RM572_20325</name>
</gene>
<comment type="caution">
    <text evidence="3">The sequence shown here is derived from an EMBL/GenBank/DDBJ whole genome shotgun (WGS) entry which is preliminary data.</text>
</comment>
<accession>A0ABU2NVU0</accession>